<dbReference type="AlphaFoldDB" id="A0A2A9FA51"/>
<evidence type="ECO:0000256" key="1">
    <source>
        <dbReference type="SAM" id="Phobius"/>
    </source>
</evidence>
<proteinExistence type="predicted"/>
<accession>A0A2A9FA51</accession>
<organism evidence="2 3">
    <name type="scientific">Amycolatopsis sulphurea</name>
    <dbReference type="NCBI Taxonomy" id="76022"/>
    <lineage>
        <taxon>Bacteria</taxon>
        <taxon>Bacillati</taxon>
        <taxon>Actinomycetota</taxon>
        <taxon>Actinomycetes</taxon>
        <taxon>Pseudonocardiales</taxon>
        <taxon>Pseudonocardiaceae</taxon>
        <taxon>Amycolatopsis</taxon>
    </lineage>
</organism>
<keyword evidence="3" id="KW-1185">Reference proteome</keyword>
<sequence length="240" mass="24302">MPTSPKRAPRATVVTAAVAAAVAVAALVVIVVLRQSREITPASSGAPAAAPAQNGEKCGPDPCRQLAAVSVGGLPVKLLADASGGSGRVKVGGQPVLDFELAITGMGAKLTDHSLRCVDGSPAACLVRGNTSGGAYGELLIAEGGSWGHYGKPYFADAGTLSLNDVTGDGSPDVILVRHECPDETPGTPKCKESPVLAEVYELNGVQLGCTATVTSPSNLRGWPEVEVSRTQLHPCPDGS</sequence>
<keyword evidence="1" id="KW-0812">Transmembrane</keyword>
<dbReference type="RefSeq" id="WP_098511349.1">
    <property type="nucleotide sequence ID" value="NZ_JBIAKZ010000011.1"/>
</dbReference>
<evidence type="ECO:0000313" key="3">
    <source>
        <dbReference type="Proteomes" id="UP000243542"/>
    </source>
</evidence>
<name>A0A2A9FA51_9PSEU</name>
<feature type="transmembrane region" description="Helical" evidence="1">
    <location>
        <begin position="12"/>
        <end position="33"/>
    </location>
</feature>
<gene>
    <name evidence="2" type="ORF">ATK36_2465</name>
</gene>
<reference evidence="2 3" key="1">
    <citation type="submission" date="2017-10" db="EMBL/GenBank/DDBJ databases">
        <title>Sequencing the genomes of 1000 actinobacteria strains.</title>
        <authorList>
            <person name="Klenk H.-P."/>
        </authorList>
    </citation>
    <scope>NUCLEOTIDE SEQUENCE [LARGE SCALE GENOMIC DNA]</scope>
    <source>
        <strain evidence="2 3">DSM 46092</strain>
    </source>
</reference>
<evidence type="ECO:0000313" key="2">
    <source>
        <dbReference type="EMBL" id="PFG47422.1"/>
    </source>
</evidence>
<keyword evidence="1" id="KW-0472">Membrane</keyword>
<protein>
    <submittedName>
        <fullName evidence="2">Uncharacterized protein</fullName>
    </submittedName>
</protein>
<dbReference type="EMBL" id="PDJK01000002">
    <property type="protein sequence ID" value="PFG47422.1"/>
    <property type="molecule type" value="Genomic_DNA"/>
</dbReference>
<comment type="caution">
    <text evidence="2">The sequence shown here is derived from an EMBL/GenBank/DDBJ whole genome shotgun (WGS) entry which is preliminary data.</text>
</comment>
<keyword evidence="1" id="KW-1133">Transmembrane helix</keyword>
<dbReference type="Proteomes" id="UP000243542">
    <property type="component" value="Unassembled WGS sequence"/>
</dbReference>